<dbReference type="Pfam" id="PF13517">
    <property type="entry name" value="FG-GAP_3"/>
    <property type="match status" value="1"/>
</dbReference>
<dbReference type="Gene3D" id="2.130.10.130">
    <property type="entry name" value="Integrin alpha, N-terminal"/>
    <property type="match status" value="1"/>
</dbReference>
<dbReference type="InterPro" id="IPR013517">
    <property type="entry name" value="FG-GAP"/>
</dbReference>
<reference evidence="2 3" key="1">
    <citation type="submission" date="2019-05" db="EMBL/GenBank/DDBJ databases">
        <authorList>
            <person name="Qu J.-H."/>
        </authorList>
    </citation>
    <scope>NUCLEOTIDE SEQUENCE [LARGE SCALE GENOMIC DNA]</scope>
    <source>
        <strain evidence="2 3">NS28</strain>
    </source>
</reference>
<dbReference type="PROSITE" id="PS51257">
    <property type="entry name" value="PROKAR_LIPOPROTEIN"/>
    <property type="match status" value="1"/>
</dbReference>
<dbReference type="Proteomes" id="UP000323994">
    <property type="component" value="Unassembled WGS sequence"/>
</dbReference>
<comment type="caution">
    <text evidence="2">The sequence shown here is derived from an EMBL/GenBank/DDBJ whole genome shotgun (WGS) entry which is preliminary data.</text>
</comment>
<organism evidence="2 3">
    <name type="scientific">Dyadobacter flavalbus</name>
    <dbReference type="NCBI Taxonomy" id="2579942"/>
    <lineage>
        <taxon>Bacteria</taxon>
        <taxon>Pseudomonadati</taxon>
        <taxon>Bacteroidota</taxon>
        <taxon>Cytophagia</taxon>
        <taxon>Cytophagales</taxon>
        <taxon>Spirosomataceae</taxon>
        <taxon>Dyadobacter</taxon>
    </lineage>
</organism>
<evidence type="ECO:0000313" key="2">
    <source>
        <dbReference type="EMBL" id="KAA6430490.1"/>
    </source>
</evidence>
<protein>
    <submittedName>
        <fullName evidence="2">VCBS repeat-containing protein</fullName>
    </submittedName>
</protein>
<dbReference type="PANTHER" id="PTHR46580">
    <property type="entry name" value="SENSOR KINASE-RELATED"/>
    <property type="match status" value="1"/>
</dbReference>
<name>A0A5M8Q6Q2_9BACT</name>
<gene>
    <name evidence="2" type="ORF">FEM33_26190</name>
</gene>
<dbReference type="SUPFAM" id="SSF69318">
    <property type="entry name" value="Integrin alpha N-terminal domain"/>
    <property type="match status" value="1"/>
</dbReference>
<dbReference type="OrthoDB" id="1391917at2"/>
<evidence type="ECO:0000313" key="3">
    <source>
        <dbReference type="Proteomes" id="UP000323994"/>
    </source>
</evidence>
<keyword evidence="3" id="KW-1185">Reference proteome</keyword>
<keyword evidence="1" id="KW-0732">Signal</keyword>
<dbReference type="InterPro" id="IPR028994">
    <property type="entry name" value="Integrin_alpha_N"/>
</dbReference>
<evidence type="ECO:0000256" key="1">
    <source>
        <dbReference type="ARBA" id="ARBA00022729"/>
    </source>
</evidence>
<dbReference type="EMBL" id="VBSN01000076">
    <property type="protein sequence ID" value="KAA6430490.1"/>
    <property type="molecule type" value="Genomic_DNA"/>
</dbReference>
<accession>A0A5M8Q6Q2</accession>
<dbReference type="AlphaFoldDB" id="A0A5M8Q6Q2"/>
<proteinExistence type="predicted"/>
<sequence length="508" mass="56815">MIKLYYTLFFARHIFSILIICSLILSCQSERESALTEGKLLAGKYCSSCHLFPEPALLDKKTWINGVLPAMAGQLGIEVLQGNVYLTDKKSALTGKEWSRLVEYYKTLAPDTLQKAAVPVVAANDWCHFVLKKPEEDPGAVSSTTMVAIDEKNHRILTSSSERSAIYEYSSNLEIILSSDLPSAAIDISFAQQPGQDDIITCMGGMQAMDNTKGQVLKYRQKNGKADLLSSDLIRPIQTRPLDYNKDGLQDYVVCAFGHNRGGLYILKQNADHTFGKVPVREVPGATQSIVQDFNHDGWPDIMTLFAHGDEGIWLFLNNQRGGFTAKNIMRFPPSFGSSSFQLIDMDKDGNEDIVYTAGDNSDYSRILKPYHGIYIYKNTGNLHFEKSYFYPVNGCTKAIAADFDKDGDTDVAVIAFFADFKSNPAQTFLYFEHVNEDITFKPHVIPVTANGRWICMDANDYDNDGDTDIVLGNYSKGFLNQENVKPSWNIHTPFVVLENNILNKKSK</sequence>
<dbReference type="PANTHER" id="PTHR46580:SF4">
    <property type="entry name" value="ATP_GTP-BINDING PROTEIN"/>
    <property type="match status" value="1"/>
</dbReference>